<dbReference type="Pfam" id="PF01094">
    <property type="entry name" value="ANF_receptor"/>
    <property type="match status" value="1"/>
</dbReference>
<comment type="subcellular location">
    <subcellularLocation>
        <location evidence="1">Cell membrane</location>
        <topology evidence="1">Multi-pass membrane protein</topology>
    </subcellularLocation>
</comment>
<keyword evidence="7" id="KW-0297">G-protein coupled receptor</keyword>
<dbReference type="Proteomes" id="UP000288216">
    <property type="component" value="Unassembled WGS sequence"/>
</dbReference>
<feature type="domain" description="G-protein coupled receptors family 3 profile" evidence="14">
    <location>
        <begin position="603"/>
        <end position="866"/>
    </location>
</feature>
<evidence type="ECO:0000256" key="9">
    <source>
        <dbReference type="ARBA" id="ARBA00023170"/>
    </source>
</evidence>
<dbReference type="InterPro" id="IPR011500">
    <property type="entry name" value="GPCR_3_9-Cys_dom"/>
</dbReference>
<evidence type="ECO:0000256" key="8">
    <source>
        <dbReference type="ARBA" id="ARBA00023136"/>
    </source>
</evidence>
<dbReference type="CDD" id="cd15283">
    <property type="entry name" value="7tmC_V2R_pheromone"/>
    <property type="match status" value="1"/>
</dbReference>
<evidence type="ECO:0000313" key="16">
    <source>
        <dbReference type="Proteomes" id="UP000288216"/>
    </source>
</evidence>
<dbReference type="PROSITE" id="PS00981">
    <property type="entry name" value="G_PROTEIN_RECEP_F3_3"/>
    <property type="match status" value="1"/>
</dbReference>
<dbReference type="AlphaFoldDB" id="A0A401P7Z4"/>
<feature type="transmembrane region" description="Helical" evidence="12">
    <location>
        <begin position="762"/>
        <end position="785"/>
    </location>
</feature>
<organism evidence="15 16">
    <name type="scientific">Scyliorhinus torazame</name>
    <name type="common">Cloudy catshark</name>
    <name type="synonym">Catulus torazame</name>
    <dbReference type="NCBI Taxonomy" id="75743"/>
    <lineage>
        <taxon>Eukaryota</taxon>
        <taxon>Metazoa</taxon>
        <taxon>Chordata</taxon>
        <taxon>Craniata</taxon>
        <taxon>Vertebrata</taxon>
        <taxon>Chondrichthyes</taxon>
        <taxon>Elasmobranchii</taxon>
        <taxon>Galeomorphii</taxon>
        <taxon>Galeoidea</taxon>
        <taxon>Carcharhiniformes</taxon>
        <taxon>Scyliorhinidae</taxon>
        <taxon>Scyliorhinus</taxon>
    </lineage>
</organism>
<evidence type="ECO:0000256" key="12">
    <source>
        <dbReference type="SAM" id="Phobius"/>
    </source>
</evidence>
<dbReference type="STRING" id="75743.A0A401P7Z4"/>
<gene>
    <name evidence="15" type="ORF">scyTo_0005442</name>
</gene>
<dbReference type="PRINTS" id="PR00248">
    <property type="entry name" value="GPCRMGR"/>
</dbReference>
<evidence type="ECO:0000256" key="3">
    <source>
        <dbReference type="ARBA" id="ARBA00022475"/>
    </source>
</evidence>
<protein>
    <recommendedName>
        <fullName evidence="14">G-protein coupled receptors family 3 profile domain-containing protein</fullName>
    </recommendedName>
</protein>
<dbReference type="GO" id="GO:0005886">
    <property type="term" value="C:plasma membrane"/>
    <property type="evidence" value="ECO:0007669"/>
    <property type="project" value="UniProtKB-SubCell"/>
</dbReference>
<evidence type="ECO:0000256" key="11">
    <source>
        <dbReference type="ARBA" id="ARBA00023224"/>
    </source>
</evidence>
<keyword evidence="5 13" id="KW-0732">Signal</keyword>
<dbReference type="InterPro" id="IPR017979">
    <property type="entry name" value="GPCR_3_CS"/>
</dbReference>
<dbReference type="OMA" id="IFRIPMV"/>
<reference evidence="15 16" key="1">
    <citation type="journal article" date="2018" name="Nat. Ecol. Evol.">
        <title>Shark genomes provide insights into elasmobranch evolution and the origin of vertebrates.</title>
        <authorList>
            <person name="Hara Y"/>
            <person name="Yamaguchi K"/>
            <person name="Onimaru K"/>
            <person name="Kadota M"/>
            <person name="Koyanagi M"/>
            <person name="Keeley SD"/>
            <person name="Tatsumi K"/>
            <person name="Tanaka K"/>
            <person name="Motone F"/>
            <person name="Kageyama Y"/>
            <person name="Nozu R"/>
            <person name="Adachi N"/>
            <person name="Nishimura O"/>
            <person name="Nakagawa R"/>
            <person name="Tanegashima C"/>
            <person name="Kiyatake I"/>
            <person name="Matsumoto R"/>
            <person name="Murakumo K"/>
            <person name="Nishida K"/>
            <person name="Terakita A"/>
            <person name="Kuratani S"/>
            <person name="Sato K"/>
            <person name="Hyodo S Kuraku.S."/>
        </authorList>
    </citation>
    <scope>NUCLEOTIDE SEQUENCE [LARGE SCALE GENOMIC DNA]</scope>
</reference>
<comment type="similarity">
    <text evidence="2">Belongs to the G-protein coupled receptor 3 family.</text>
</comment>
<evidence type="ECO:0000256" key="4">
    <source>
        <dbReference type="ARBA" id="ARBA00022692"/>
    </source>
</evidence>
<evidence type="ECO:0000256" key="5">
    <source>
        <dbReference type="ARBA" id="ARBA00022729"/>
    </source>
</evidence>
<dbReference type="GO" id="GO:0004930">
    <property type="term" value="F:G protein-coupled receptor activity"/>
    <property type="evidence" value="ECO:0007669"/>
    <property type="project" value="UniProtKB-KW"/>
</dbReference>
<feature type="signal peptide" evidence="13">
    <location>
        <begin position="1"/>
        <end position="26"/>
    </location>
</feature>
<dbReference type="PANTHER" id="PTHR24061:SF528">
    <property type="entry name" value="C-FAMILY ODORANT RECEPTOR OLFCD2-RELATED"/>
    <property type="match status" value="1"/>
</dbReference>
<dbReference type="EMBL" id="BFAA01001691">
    <property type="protein sequence ID" value="GCB69232.1"/>
    <property type="molecule type" value="Genomic_DNA"/>
</dbReference>
<keyword evidence="8 12" id="KW-0472">Membrane</keyword>
<proteinExistence type="inferred from homology"/>
<keyword evidence="4 12" id="KW-0812">Transmembrane</keyword>
<dbReference type="FunFam" id="3.40.50.2300:FF:000475">
    <property type="entry name" value="Olfactory receptor C family, g2"/>
    <property type="match status" value="1"/>
</dbReference>
<dbReference type="FunFam" id="3.40.50.2300:FF:000016">
    <property type="entry name" value="Taste 1 receptor member 2"/>
    <property type="match status" value="1"/>
</dbReference>
<keyword evidence="9" id="KW-0675">Receptor</keyword>
<evidence type="ECO:0000256" key="7">
    <source>
        <dbReference type="ARBA" id="ARBA00023040"/>
    </source>
</evidence>
<keyword evidence="10" id="KW-0325">Glycoprotein</keyword>
<feature type="transmembrane region" description="Helical" evidence="12">
    <location>
        <begin position="640"/>
        <end position="661"/>
    </location>
</feature>
<evidence type="ECO:0000256" key="6">
    <source>
        <dbReference type="ARBA" id="ARBA00022989"/>
    </source>
</evidence>
<dbReference type="SUPFAM" id="SSF53822">
    <property type="entry name" value="Periplasmic binding protein-like I"/>
    <property type="match status" value="1"/>
</dbReference>
<name>A0A401P7Z4_SCYTO</name>
<evidence type="ECO:0000313" key="15">
    <source>
        <dbReference type="EMBL" id="GCB69232.1"/>
    </source>
</evidence>
<dbReference type="Pfam" id="PF07562">
    <property type="entry name" value="NCD3G"/>
    <property type="match status" value="1"/>
</dbReference>
<dbReference type="FunFam" id="2.10.50.30:FF:000002">
    <property type="entry name" value="Vomeronasal 2 receptor, h1"/>
    <property type="match status" value="1"/>
</dbReference>
<dbReference type="InterPro" id="IPR001828">
    <property type="entry name" value="ANF_lig-bd_rcpt"/>
</dbReference>
<dbReference type="PANTHER" id="PTHR24061">
    <property type="entry name" value="CALCIUM-SENSING RECEPTOR-RELATED"/>
    <property type="match status" value="1"/>
</dbReference>
<dbReference type="OrthoDB" id="5984008at2759"/>
<evidence type="ECO:0000259" key="14">
    <source>
        <dbReference type="PROSITE" id="PS50259"/>
    </source>
</evidence>
<feature type="transmembrane region" description="Helical" evidence="12">
    <location>
        <begin position="717"/>
        <end position="735"/>
    </location>
</feature>
<dbReference type="InterPro" id="IPR000068">
    <property type="entry name" value="GPCR_3_Ca_sens_rcpt-rel"/>
</dbReference>
<dbReference type="InterPro" id="IPR004073">
    <property type="entry name" value="GPCR_3_vmron_rcpt_2"/>
</dbReference>
<evidence type="ECO:0000256" key="1">
    <source>
        <dbReference type="ARBA" id="ARBA00004651"/>
    </source>
</evidence>
<dbReference type="CDD" id="cd06364">
    <property type="entry name" value="PBP1_CaSR"/>
    <property type="match status" value="1"/>
</dbReference>
<evidence type="ECO:0000256" key="13">
    <source>
        <dbReference type="SAM" id="SignalP"/>
    </source>
</evidence>
<dbReference type="PRINTS" id="PR01535">
    <property type="entry name" value="VOMERONASL2R"/>
</dbReference>
<feature type="transmembrane region" description="Helical" evidence="12">
    <location>
        <begin position="829"/>
        <end position="852"/>
    </location>
</feature>
<accession>A0A401P7Z4</accession>
<keyword evidence="6 12" id="KW-1133">Transmembrane helix</keyword>
<comment type="caution">
    <text evidence="15">The sequence shown here is derived from an EMBL/GenBank/DDBJ whole genome shotgun (WGS) entry which is preliminary data.</text>
</comment>
<evidence type="ECO:0000256" key="10">
    <source>
        <dbReference type="ARBA" id="ARBA00023180"/>
    </source>
</evidence>
<dbReference type="InterPro" id="IPR028082">
    <property type="entry name" value="Peripla_BP_I"/>
</dbReference>
<dbReference type="Pfam" id="PF00003">
    <property type="entry name" value="7tm_3"/>
    <property type="match status" value="1"/>
</dbReference>
<dbReference type="InterPro" id="IPR017978">
    <property type="entry name" value="GPCR_3_C"/>
</dbReference>
<dbReference type="PROSITE" id="PS50259">
    <property type="entry name" value="G_PROTEIN_RECEP_F3_4"/>
    <property type="match status" value="1"/>
</dbReference>
<dbReference type="Gene3D" id="2.10.50.30">
    <property type="entry name" value="GPCR, family 3, nine cysteines domain"/>
    <property type="match status" value="1"/>
</dbReference>
<evidence type="ECO:0000256" key="2">
    <source>
        <dbReference type="ARBA" id="ARBA00007242"/>
    </source>
</evidence>
<feature type="transmembrane region" description="Helical" evidence="12">
    <location>
        <begin position="673"/>
        <end position="697"/>
    </location>
</feature>
<feature type="transmembrane region" description="Helical" evidence="12">
    <location>
        <begin position="797"/>
        <end position="817"/>
    </location>
</feature>
<sequence length="866" mass="97350">MRRRMLVMYPQLFWALSLFRFFPAHATDEASCERWGADDLLNLSKDGDIILGGIFRVHAEVNHRDLTFKIQPQSLTCTKFWFRFFRFALTMIFAIDEINQDSTLLPDVTLGYRIYDACTTPSLSLKAAFEFLNGRQDMSQNNPCKRTPLISAVVGDSGSSQSLAIATLIGIFRIPMVSYLSTCECLSNRKKYPSFFRTIPSDYFQAKALAQLVKHFAWTWIGTVRSDDDYGNFGMQAFTEAVQQLGVCIAFSETFHAIYSRDKLRKTIATIKNSSTKVVLAFLAQSDMEVLIKEIIRQNVTGIQWIGSEAWAATLVVPAEESKRFLSGTIGIAIRKVDIRGLKQFLMQVHPSLYPGNLLVKEFWETTFGCIFNNRGNKTSDPGIHECTGREDLQTVHNSLTDVSQYRVEYNVYKATYAIAHALHNMLSCKSRTELFSNNSCTNDLNFEPWQLLHHMKTLNFITKMGEKVNFDENGDPVPTYDIINWQTNALGETEIVDVGHYDGSAPAGQEFLINEEAMVWSGGQIMAPKAVCSESCTPGKRKATRNGEPKCCFDCLPCPEGEISNTTDATNCIKCPLEYRSNQERDRCVLKEIEFLSFGETMGIILLAVALFGACITMGVFSTFYFYKDTPVVKANNSELSFLLLVALTLCFLCSIAFIGEPSVWSCILRHTAFAVIFVLCISCVLSKTVVVVMAFNAKFPNHNMMKWFGPTQQRLTVAFLTMVQCLICTVWLSTLPPYPRKNSAYAKNRIIFECNVGSAINFYCALGYIGVLSCVCFLAAFLARQLPNNFNEAKHITFSMLIFCAVWVTFIPAYISSPGKYAVAVEVFAILASSFGLLICIFAPKCYIILFKQSENTKRHIMGH</sequence>
<keyword evidence="11" id="KW-0807">Transducer</keyword>
<dbReference type="InterPro" id="IPR000337">
    <property type="entry name" value="GPCR_3"/>
</dbReference>
<feature type="transmembrane region" description="Helical" evidence="12">
    <location>
        <begin position="605"/>
        <end position="628"/>
    </location>
</feature>
<feature type="chain" id="PRO_5019179241" description="G-protein coupled receptors family 3 profile domain-containing protein" evidence="13">
    <location>
        <begin position="27"/>
        <end position="866"/>
    </location>
</feature>
<keyword evidence="16" id="KW-1185">Reference proteome</keyword>
<keyword evidence="3" id="KW-1003">Cell membrane</keyword>
<dbReference type="InterPro" id="IPR038550">
    <property type="entry name" value="GPCR_3_9-Cys_sf"/>
</dbReference>
<dbReference type="Gene3D" id="3.40.50.2300">
    <property type="match status" value="2"/>
</dbReference>
<dbReference type="FunFam" id="3.40.50.2300:FF:000067">
    <property type="entry name" value="Olfactory receptor C family, h1"/>
    <property type="match status" value="1"/>
</dbReference>